<keyword evidence="1" id="KW-1133">Transmembrane helix</keyword>
<accession>A0A160TA66</accession>
<dbReference type="AlphaFoldDB" id="A0A160TA66"/>
<evidence type="ECO:0000313" key="3">
    <source>
        <dbReference type="Proteomes" id="UP000215027"/>
    </source>
</evidence>
<feature type="transmembrane region" description="Helical" evidence="1">
    <location>
        <begin position="12"/>
        <end position="30"/>
    </location>
</feature>
<sequence>MTPEQTATLMQAGLFAGYAALLVAAFIVGGRRPPLRPLAFAAGMVAAGHVVFYALFLWWPEALDGRQTMLLSFILRYEVLGVAALALALAVRRDRWRP</sequence>
<name>A0A160TA66_9CHLR</name>
<feature type="transmembrane region" description="Helical" evidence="1">
    <location>
        <begin position="71"/>
        <end position="91"/>
    </location>
</feature>
<proteinExistence type="predicted"/>
<keyword evidence="1" id="KW-0812">Transmembrane</keyword>
<dbReference type="Proteomes" id="UP000215027">
    <property type="component" value="Plasmid III"/>
</dbReference>
<dbReference type="RefSeq" id="WP_095045715.1">
    <property type="nucleotide sequence ID" value="NZ_LN890657.1"/>
</dbReference>
<keyword evidence="3" id="KW-1185">Reference proteome</keyword>
<geneLocation type="plasmid" evidence="2 3">
    <name>III</name>
</geneLocation>
<keyword evidence="1" id="KW-0472">Membrane</keyword>
<gene>
    <name evidence="2" type="ORF">CFX0092_P0018</name>
</gene>
<keyword evidence="2" id="KW-0614">Plasmid</keyword>
<evidence type="ECO:0000313" key="2">
    <source>
        <dbReference type="EMBL" id="CUS06418.1"/>
    </source>
</evidence>
<reference evidence="2" key="1">
    <citation type="submission" date="2016-01" db="EMBL/GenBank/DDBJ databases">
        <authorList>
            <person name="Mcilroy J.S."/>
            <person name="Karst M S."/>
            <person name="Albertsen M."/>
        </authorList>
    </citation>
    <scope>NUCLEOTIDE SEQUENCE</scope>
    <source>
        <strain evidence="2">Cfx-K</strain>
        <plasmid evidence="2">III</plasmid>
    </source>
</reference>
<organism evidence="2 3">
    <name type="scientific">Candidatus Promineifilum breve</name>
    <dbReference type="NCBI Taxonomy" id="1806508"/>
    <lineage>
        <taxon>Bacteria</taxon>
        <taxon>Bacillati</taxon>
        <taxon>Chloroflexota</taxon>
        <taxon>Ardenticatenia</taxon>
        <taxon>Candidatus Promineifilales</taxon>
        <taxon>Candidatus Promineifilaceae</taxon>
        <taxon>Candidatus Promineifilum</taxon>
    </lineage>
</organism>
<evidence type="ECO:0000256" key="1">
    <source>
        <dbReference type="SAM" id="Phobius"/>
    </source>
</evidence>
<feature type="transmembrane region" description="Helical" evidence="1">
    <location>
        <begin position="37"/>
        <end position="59"/>
    </location>
</feature>
<protein>
    <submittedName>
        <fullName evidence="2">Uncharacterized protein</fullName>
    </submittedName>
</protein>
<dbReference type="EMBL" id="LN890657">
    <property type="protein sequence ID" value="CUS06418.1"/>
    <property type="molecule type" value="Genomic_DNA"/>
</dbReference>
<dbReference type="KEGG" id="pbf:CFX0092_P0018"/>